<name>A0ABN2NBP5_9MICO</name>
<evidence type="ECO:0008006" key="4">
    <source>
        <dbReference type="Google" id="ProtNLM"/>
    </source>
</evidence>
<comment type="caution">
    <text evidence="2">The sequence shown here is derived from an EMBL/GenBank/DDBJ whole genome shotgun (WGS) entry which is preliminary data.</text>
</comment>
<dbReference type="EMBL" id="BAAANL010000003">
    <property type="protein sequence ID" value="GAA1861599.1"/>
    <property type="molecule type" value="Genomic_DNA"/>
</dbReference>
<evidence type="ECO:0000313" key="3">
    <source>
        <dbReference type="Proteomes" id="UP001501094"/>
    </source>
</evidence>
<evidence type="ECO:0000256" key="1">
    <source>
        <dbReference type="SAM" id="SignalP"/>
    </source>
</evidence>
<reference evidence="2 3" key="1">
    <citation type="journal article" date="2019" name="Int. J. Syst. Evol. Microbiol.">
        <title>The Global Catalogue of Microorganisms (GCM) 10K type strain sequencing project: providing services to taxonomists for standard genome sequencing and annotation.</title>
        <authorList>
            <consortium name="The Broad Institute Genomics Platform"/>
            <consortium name="The Broad Institute Genome Sequencing Center for Infectious Disease"/>
            <person name="Wu L."/>
            <person name="Ma J."/>
        </authorList>
    </citation>
    <scope>NUCLEOTIDE SEQUENCE [LARGE SCALE GENOMIC DNA]</scope>
    <source>
        <strain evidence="2 3">JCM 14326</strain>
    </source>
</reference>
<dbReference type="SUPFAM" id="SSF47090">
    <property type="entry name" value="PGBD-like"/>
    <property type="match status" value="1"/>
</dbReference>
<protein>
    <recommendedName>
        <fullName evidence="4">Peptidoglycan binding domain-containing protein</fullName>
    </recommendedName>
</protein>
<sequence>MKISARNMHNTLAVLLTMSALFGSVAPASASEGQGKITGTGGVTDDFSDEATLWSGSRYWHSNASGLVQYILSREFIGQISMDCAYGGDTTYWVKEYQKRLGFTGSDVDGVVGPATWNRIDNRLVLGDYFSDTARYVRYNAIGGADGRLIRLIESTGDYYWRRSDQAPLIQASYTDVSSDC</sequence>
<organism evidence="2 3">
    <name type="scientific">Myceligenerans crystallogenes</name>
    <dbReference type="NCBI Taxonomy" id="316335"/>
    <lineage>
        <taxon>Bacteria</taxon>
        <taxon>Bacillati</taxon>
        <taxon>Actinomycetota</taxon>
        <taxon>Actinomycetes</taxon>
        <taxon>Micrococcales</taxon>
        <taxon>Promicromonosporaceae</taxon>
        <taxon>Myceligenerans</taxon>
    </lineage>
</organism>
<feature type="chain" id="PRO_5046257118" description="Peptidoglycan binding domain-containing protein" evidence="1">
    <location>
        <begin position="31"/>
        <end position="181"/>
    </location>
</feature>
<keyword evidence="3" id="KW-1185">Reference proteome</keyword>
<evidence type="ECO:0000313" key="2">
    <source>
        <dbReference type="EMBL" id="GAA1861599.1"/>
    </source>
</evidence>
<dbReference type="InterPro" id="IPR036365">
    <property type="entry name" value="PGBD-like_sf"/>
</dbReference>
<gene>
    <name evidence="2" type="ORF">GCM10009751_19130</name>
</gene>
<feature type="signal peptide" evidence="1">
    <location>
        <begin position="1"/>
        <end position="30"/>
    </location>
</feature>
<dbReference type="InterPro" id="IPR036366">
    <property type="entry name" value="PGBDSf"/>
</dbReference>
<accession>A0ABN2NBP5</accession>
<dbReference type="RefSeq" id="WP_344101995.1">
    <property type="nucleotide sequence ID" value="NZ_BAAANL010000003.1"/>
</dbReference>
<proteinExistence type="predicted"/>
<dbReference type="Gene3D" id="1.10.101.10">
    <property type="entry name" value="PGBD-like superfamily/PGBD"/>
    <property type="match status" value="1"/>
</dbReference>
<keyword evidence="1" id="KW-0732">Signal</keyword>
<dbReference type="Proteomes" id="UP001501094">
    <property type="component" value="Unassembled WGS sequence"/>
</dbReference>